<name>A0ABV8XR51_9DEIO</name>
<dbReference type="RefSeq" id="WP_380039515.1">
    <property type="nucleotide sequence ID" value="NZ_JBHSEH010000011.1"/>
</dbReference>
<dbReference type="Proteomes" id="UP001595998">
    <property type="component" value="Unassembled WGS sequence"/>
</dbReference>
<organism evidence="1 2">
    <name type="scientific">Deinococcus navajonensis</name>
    <dbReference type="NCBI Taxonomy" id="309884"/>
    <lineage>
        <taxon>Bacteria</taxon>
        <taxon>Thermotogati</taxon>
        <taxon>Deinococcota</taxon>
        <taxon>Deinococci</taxon>
        <taxon>Deinococcales</taxon>
        <taxon>Deinococcaceae</taxon>
        <taxon>Deinococcus</taxon>
    </lineage>
</organism>
<proteinExistence type="predicted"/>
<dbReference type="EMBL" id="JBHSEH010000011">
    <property type="protein sequence ID" value="MFC4426735.1"/>
    <property type="molecule type" value="Genomic_DNA"/>
</dbReference>
<keyword evidence="2" id="KW-1185">Reference proteome</keyword>
<evidence type="ECO:0000313" key="2">
    <source>
        <dbReference type="Proteomes" id="UP001595998"/>
    </source>
</evidence>
<accession>A0ABV8XR51</accession>
<comment type="caution">
    <text evidence="1">The sequence shown here is derived from an EMBL/GenBank/DDBJ whole genome shotgun (WGS) entry which is preliminary data.</text>
</comment>
<sequence>MIVIMCATYPDVFSAIGVDAGLEYEAATSAAYTSMNSGGPKPILRAPLPTGPWAQSGAMCRPSCFRAPATTRCLPSTETR</sequence>
<protein>
    <submittedName>
        <fullName evidence="1">Uncharacterized protein</fullName>
    </submittedName>
</protein>
<evidence type="ECO:0000313" key="1">
    <source>
        <dbReference type="EMBL" id="MFC4426735.1"/>
    </source>
</evidence>
<reference evidence="2" key="1">
    <citation type="journal article" date="2019" name="Int. J. Syst. Evol. Microbiol.">
        <title>The Global Catalogue of Microorganisms (GCM) 10K type strain sequencing project: providing services to taxonomists for standard genome sequencing and annotation.</title>
        <authorList>
            <consortium name="The Broad Institute Genomics Platform"/>
            <consortium name="The Broad Institute Genome Sequencing Center for Infectious Disease"/>
            <person name="Wu L."/>
            <person name="Ma J."/>
        </authorList>
    </citation>
    <scope>NUCLEOTIDE SEQUENCE [LARGE SCALE GENOMIC DNA]</scope>
    <source>
        <strain evidence="2">CCUG 56029</strain>
    </source>
</reference>
<gene>
    <name evidence="1" type="ORF">ACFOZ9_10975</name>
</gene>